<dbReference type="EMBL" id="CZVW01000010">
    <property type="protein sequence ID" value="CUT01884.1"/>
    <property type="molecule type" value="Genomic_DNA"/>
</dbReference>
<reference evidence="2" key="1">
    <citation type="submission" date="2015-11" db="EMBL/GenBank/DDBJ databases">
        <authorList>
            <person name="Varghese N."/>
        </authorList>
    </citation>
    <scope>NUCLEOTIDE SEQUENCE [LARGE SCALE GENOMIC DNA]</scope>
    <source>
        <strain evidence="2">JGI-23</strain>
    </source>
</reference>
<proteinExistence type="predicted"/>
<keyword evidence="2" id="KW-1185">Reference proteome</keyword>
<evidence type="ECO:0000313" key="2">
    <source>
        <dbReference type="Proteomes" id="UP000199197"/>
    </source>
</evidence>
<keyword evidence="1" id="KW-0378">Hydrolase</keyword>
<dbReference type="Gene3D" id="3.40.50.1820">
    <property type="entry name" value="alpha/beta hydrolase"/>
    <property type="match status" value="1"/>
</dbReference>
<dbReference type="RefSeq" id="WP_092349812.1">
    <property type="nucleotide sequence ID" value="NZ_CZVW01000010.1"/>
</dbReference>
<dbReference type="InterPro" id="IPR000801">
    <property type="entry name" value="Esterase-like"/>
</dbReference>
<sequence length="280" mass="32484">MKLKKFILVIFIIANQILISQVKVVLDSVYSPSLNSFKHFHIVLPENYFKTEERFIAIYLLHGYGGSHQDWVNKTSLVKYLKDYNFIIITPEADNGWYTNSPTLKNKNYEDYIIKDLIPYVEKKYRVISTRHGRIIAGLSMGGYGAIKFALKYPNMFLLAGSFSGAFNWEQILERGQGQIIQSLKDAFGEAKTQHWHKNNVFSLVDSVAIGNLPYLYISVGKDDNIIGLLEANRNLVEKLQKKNINYEYHELPGSHTWSFWDMEIKNFLRRVSEINSLTW</sequence>
<organism evidence="1 2">
    <name type="scientific">Candidatus Chryseopegocella kryptomonas</name>
    <dbReference type="NCBI Taxonomy" id="1633643"/>
    <lineage>
        <taxon>Bacteria</taxon>
        <taxon>Pseudomonadati</taxon>
        <taxon>Candidatus Kryptoniota</taxon>
        <taxon>Candidatus Chryseopegocella</taxon>
    </lineage>
</organism>
<dbReference type="AlphaFoldDB" id="A0A0P1N0H9"/>
<dbReference type="PANTHER" id="PTHR48098:SF1">
    <property type="entry name" value="DIACYLGLYCEROL ACYLTRANSFERASE_MYCOLYLTRANSFERASE AG85A"/>
    <property type="match status" value="1"/>
</dbReference>
<dbReference type="InterPro" id="IPR029058">
    <property type="entry name" value="AB_hydrolase_fold"/>
</dbReference>
<dbReference type="GO" id="GO:0016787">
    <property type="term" value="F:hydrolase activity"/>
    <property type="evidence" value="ECO:0007669"/>
    <property type="project" value="UniProtKB-KW"/>
</dbReference>
<dbReference type="GO" id="GO:0016747">
    <property type="term" value="F:acyltransferase activity, transferring groups other than amino-acyl groups"/>
    <property type="evidence" value="ECO:0007669"/>
    <property type="project" value="TreeGrafter"/>
</dbReference>
<dbReference type="InterPro" id="IPR050583">
    <property type="entry name" value="Mycobacterial_A85_antigen"/>
</dbReference>
<evidence type="ECO:0000313" key="1">
    <source>
        <dbReference type="EMBL" id="CUT01884.1"/>
    </source>
</evidence>
<dbReference type="SUPFAM" id="SSF53474">
    <property type="entry name" value="alpha/beta-Hydrolases"/>
    <property type="match status" value="1"/>
</dbReference>
<accession>A0A0P1N0H9</accession>
<name>A0A0P1N0H9_9BACT</name>
<gene>
    <name evidence="1" type="ORF">JGI23_01138</name>
</gene>
<protein>
    <submittedName>
        <fullName evidence="1">S-formylglutathione hydrolase FrmB</fullName>
    </submittedName>
</protein>
<dbReference type="Pfam" id="PF00756">
    <property type="entry name" value="Esterase"/>
    <property type="match status" value="1"/>
</dbReference>
<dbReference type="PANTHER" id="PTHR48098">
    <property type="entry name" value="ENTEROCHELIN ESTERASE-RELATED"/>
    <property type="match status" value="1"/>
</dbReference>
<dbReference type="OrthoDB" id="9784036at2"/>
<dbReference type="Proteomes" id="UP000199197">
    <property type="component" value="Unassembled WGS sequence"/>
</dbReference>